<dbReference type="Proteomes" id="UP000005268">
    <property type="component" value="Chromosome"/>
</dbReference>
<name>I3UNL6_PSEPU</name>
<dbReference type="AlphaFoldDB" id="I3UNL6"/>
<dbReference type="KEGG" id="ppi:YSA_00576"/>
<sequence>MIWEAYQQVRTNRGAAAIDDETIADFERNLPKNLYKLWNRMSSGSYLVGDGPVQFGLWRGFNRSMHTITDWLICGFC</sequence>
<proteinExistence type="predicted"/>
<dbReference type="GO" id="GO:0003964">
    <property type="term" value="F:RNA-directed DNA polymerase activity"/>
    <property type="evidence" value="ECO:0007669"/>
    <property type="project" value="UniProtKB-KW"/>
</dbReference>
<organism evidence="1 2">
    <name type="scientific">Pseudomonas putida ND6</name>
    <dbReference type="NCBI Taxonomy" id="231023"/>
    <lineage>
        <taxon>Bacteria</taxon>
        <taxon>Pseudomonadati</taxon>
        <taxon>Pseudomonadota</taxon>
        <taxon>Gammaproteobacteria</taxon>
        <taxon>Pseudomonadales</taxon>
        <taxon>Pseudomonadaceae</taxon>
        <taxon>Pseudomonas</taxon>
    </lineage>
</organism>
<reference evidence="1 2" key="1">
    <citation type="journal article" date="2012" name="J. Bacteriol.">
        <title>Complete Genome Sequence of the Naphthalene-Degrading Pseudomonas putida Strain ND6.</title>
        <authorList>
            <person name="Li S."/>
            <person name="Zhao H."/>
            <person name="Li Y."/>
            <person name="Niu S."/>
            <person name="Cai B."/>
        </authorList>
    </citation>
    <scope>NUCLEOTIDE SEQUENCE [LARGE SCALE GENOMIC DNA]</scope>
    <source>
        <strain evidence="1 2">ND6</strain>
    </source>
</reference>
<protein>
    <submittedName>
        <fullName evidence="1">Reverse transcriptase</fullName>
    </submittedName>
</protein>
<keyword evidence="1" id="KW-0695">RNA-directed DNA polymerase</keyword>
<gene>
    <name evidence="1" type="ORF">YSA_00576</name>
</gene>
<evidence type="ECO:0000313" key="2">
    <source>
        <dbReference type="Proteomes" id="UP000005268"/>
    </source>
</evidence>
<keyword evidence="1" id="KW-0548">Nucleotidyltransferase</keyword>
<accession>I3UNL6</accession>
<evidence type="ECO:0000313" key="1">
    <source>
        <dbReference type="EMBL" id="AFK67087.1"/>
    </source>
</evidence>
<keyword evidence="1" id="KW-0808">Transferase</keyword>
<dbReference type="EMBL" id="CP003588">
    <property type="protein sequence ID" value="AFK67087.1"/>
    <property type="molecule type" value="Genomic_DNA"/>
</dbReference>
<dbReference type="HOGENOM" id="CLU_2635380_0_0_6"/>